<accession>A0A1C3NBN5</accession>
<proteinExistence type="predicted"/>
<protein>
    <submittedName>
        <fullName evidence="2">Uncharacterized protein</fullName>
    </submittedName>
</protein>
<dbReference type="EMBL" id="LT598496">
    <property type="protein sequence ID" value="SBV29958.1"/>
    <property type="molecule type" value="Genomic_DNA"/>
</dbReference>
<name>A0A1C3NBN5_9ACTN</name>
<dbReference type="PATRIC" id="fig|307121.4.peg.5651"/>
<gene>
    <name evidence="2" type="ORF">GA0070620_5545</name>
</gene>
<evidence type="ECO:0000256" key="1">
    <source>
        <dbReference type="SAM" id="MobiDB-lite"/>
    </source>
</evidence>
<dbReference type="OrthoDB" id="3400680at2"/>
<evidence type="ECO:0000313" key="2">
    <source>
        <dbReference type="EMBL" id="SBV29958.1"/>
    </source>
</evidence>
<evidence type="ECO:0000313" key="3">
    <source>
        <dbReference type="Proteomes" id="UP000199393"/>
    </source>
</evidence>
<feature type="compositionally biased region" description="Gly residues" evidence="1">
    <location>
        <begin position="68"/>
        <end position="78"/>
    </location>
</feature>
<sequence length="127" mass="13190">MTDRDRQPPLEESPEMAAAVDDDSTVPQLMTGGGADRDNPAFTEPGDPGDQGAPTDDLIGDPYAAGTGATGTGTGAGGDNIRTGGEQPWDPEDLVMARGQDVTPENLERARRDLDELGQAAVEKTLP</sequence>
<dbReference type="Proteomes" id="UP000199393">
    <property type="component" value="Chromosome I"/>
</dbReference>
<dbReference type="AlphaFoldDB" id="A0A1C3NBN5"/>
<dbReference type="STRING" id="307121.GA0070620_5545"/>
<keyword evidence="3" id="KW-1185">Reference proteome</keyword>
<organism evidence="2 3">
    <name type="scientific">Micromonospora krabiensis</name>
    <dbReference type="NCBI Taxonomy" id="307121"/>
    <lineage>
        <taxon>Bacteria</taxon>
        <taxon>Bacillati</taxon>
        <taxon>Actinomycetota</taxon>
        <taxon>Actinomycetes</taxon>
        <taxon>Micromonosporales</taxon>
        <taxon>Micromonosporaceae</taxon>
        <taxon>Micromonospora</taxon>
    </lineage>
</organism>
<reference evidence="3" key="1">
    <citation type="submission" date="2016-06" db="EMBL/GenBank/DDBJ databases">
        <authorList>
            <person name="Varghese N."/>
        </authorList>
    </citation>
    <scope>NUCLEOTIDE SEQUENCE [LARGE SCALE GENOMIC DNA]</scope>
    <source>
        <strain evidence="3">DSM 45344</strain>
    </source>
</reference>
<feature type="region of interest" description="Disordered" evidence="1">
    <location>
        <begin position="1"/>
        <end position="93"/>
    </location>
</feature>
<dbReference type="RefSeq" id="WP_091595615.1">
    <property type="nucleotide sequence ID" value="NZ_JBHRWG010000002.1"/>
</dbReference>